<dbReference type="AlphaFoldDB" id="F3L2K1"/>
<keyword evidence="2" id="KW-1185">Reference proteome</keyword>
<proteinExistence type="predicted"/>
<dbReference type="Proteomes" id="UP000005615">
    <property type="component" value="Unassembled WGS sequence"/>
</dbReference>
<dbReference type="STRING" id="2518989.IMCC3088_1775"/>
<dbReference type="EMBL" id="AEIG01000050">
    <property type="protein sequence ID" value="EGG29480.1"/>
    <property type="molecule type" value="Genomic_DNA"/>
</dbReference>
<reference evidence="1 2" key="1">
    <citation type="journal article" date="2011" name="J. Bacteriol.">
        <title>Genome sequence of strain IMCC3088, a proteorhodopsin-containing marine bacterium belonging to the OM60/NOR5 clade.</title>
        <authorList>
            <person name="Jang Y."/>
            <person name="Oh H.M."/>
            <person name="Kang I."/>
            <person name="Lee K."/>
            <person name="Yang S.J."/>
            <person name="Cho J.C."/>
        </authorList>
    </citation>
    <scope>NUCLEOTIDE SEQUENCE [LARGE SCALE GENOMIC DNA]</scope>
    <source>
        <strain evidence="1 2">IMCC3088</strain>
    </source>
</reference>
<name>F3L2K1_9GAMM</name>
<protein>
    <submittedName>
        <fullName evidence="1">Uncharacterized protein</fullName>
    </submittedName>
</protein>
<sequence>MPAHKPEALEQKIDQLIALCKELNAENQMLLEQRNSWYRERQMLVEQNQAVKNKVSTVLAKLQAMERSA</sequence>
<dbReference type="RefSeq" id="WP_009576007.1">
    <property type="nucleotide sequence ID" value="NZ_AEIG01000050.1"/>
</dbReference>
<dbReference type="OrthoDB" id="6120894at2"/>
<accession>F3L2K1</accession>
<evidence type="ECO:0000313" key="1">
    <source>
        <dbReference type="EMBL" id="EGG29480.1"/>
    </source>
</evidence>
<evidence type="ECO:0000313" key="2">
    <source>
        <dbReference type="Proteomes" id="UP000005615"/>
    </source>
</evidence>
<comment type="caution">
    <text evidence="1">The sequence shown here is derived from an EMBL/GenBank/DDBJ whole genome shotgun (WGS) entry which is preliminary data.</text>
</comment>
<organism evidence="1 2">
    <name type="scientific">Aequoribacter fuscus</name>
    <dbReference type="NCBI Taxonomy" id="2518989"/>
    <lineage>
        <taxon>Bacteria</taxon>
        <taxon>Pseudomonadati</taxon>
        <taxon>Pseudomonadota</taxon>
        <taxon>Gammaproteobacteria</taxon>
        <taxon>Cellvibrionales</taxon>
        <taxon>Halieaceae</taxon>
        <taxon>Aequoribacter</taxon>
    </lineage>
</organism>
<gene>
    <name evidence="1" type="ORF">IMCC3088_1775</name>
</gene>